<dbReference type="GeneID" id="25267827"/>
<dbReference type="AlphaFoldDB" id="A0A066WLP9"/>
<comment type="similarity">
    <text evidence="3">Belongs to the RNase PH family.</text>
</comment>
<keyword evidence="6" id="KW-0271">Exosome</keyword>
<dbReference type="GO" id="GO:0016075">
    <property type="term" value="P:rRNA catabolic process"/>
    <property type="evidence" value="ECO:0007669"/>
    <property type="project" value="TreeGrafter"/>
</dbReference>
<feature type="region of interest" description="Disordered" evidence="9">
    <location>
        <begin position="1"/>
        <end position="20"/>
    </location>
</feature>
<evidence type="ECO:0000313" key="11">
    <source>
        <dbReference type="EMBL" id="KDN53523.1"/>
    </source>
</evidence>
<evidence type="ECO:0000256" key="3">
    <source>
        <dbReference type="ARBA" id="ARBA00006678"/>
    </source>
</evidence>
<evidence type="ECO:0000259" key="10">
    <source>
        <dbReference type="Pfam" id="PF01138"/>
    </source>
</evidence>
<evidence type="ECO:0000256" key="2">
    <source>
        <dbReference type="ARBA" id="ARBA00004496"/>
    </source>
</evidence>
<evidence type="ECO:0000256" key="8">
    <source>
        <dbReference type="ARBA" id="ARBA00023242"/>
    </source>
</evidence>
<comment type="caution">
    <text evidence="11">The sequence shown here is derived from an EMBL/GenBank/DDBJ whole genome shotgun (WGS) entry which is preliminary data.</text>
</comment>
<evidence type="ECO:0000256" key="4">
    <source>
        <dbReference type="ARBA" id="ARBA00022490"/>
    </source>
</evidence>
<dbReference type="RefSeq" id="XP_013246340.1">
    <property type="nucleotide sequence ID" value="XM_013390886.1"/>
</dbReference>
<dbReference type="GO" id="GO:0006364">
    <property type="term" value="P:rRNA processing"/>
    <property type="evidence" value="ECO:0007669"/>
    <property type="project" value="UniProtKB-KW"/>
</dbReference>
<name>A0A066WLP9_TILAU</name>
<dbReference type="GO" id="GO:0071028">
    <property type="term" value="P:nuclear mRNA surveillance"/>
    <property type="evidence" value="ECO:0007669"/>
    <property type="project" value="TreeGrafter"/>
</dbReference>
<dbReference type="PANTHER" id="PTHR11953:SF2">
    <property type="entry name" value="EXOSOME COMPLEX COMPONENT MTR3"/>
    <property type="match status" value="1"/>
</dbReference>
<dbReference type="Proteomes" id="UP000027361">
    <property type="component" value="Unassembled WGS sequence"/>
</dbReference>
<evidence type="ECO:0000313" key="12">
    <source>
        <dbReference type="Proteomes" id="UP000027361"/>
    </source>
</evidence>
<keyword evidence="8" id="KW-0539">Nucleus</keyword>
<reference evidence="11 12" key="1">
    <citation type="submission" date="2014-05" db="EMBL/GenBank/DDBJ databases">
        <title>Draft genome sequence of a rare smut relative, Tilletiaria anomala UBC 951.</title>
        <authorList>
            <consortium name="DOE Joint Genome Institute"/>
            <person name="Toome M."/>
            <person name="Kuo A."/>
            <person name="Henrissat B."/>
            <person name="Lipzen A."/>
            <person name="Tritt A."/>
            <person name="Yoshinaga Y."/>
            <person name="Zane M."/>
            <person name="Barry K."/>
            <person name="Grigoriev I.V."/>
            <person name="Spatafora J.W."/>
            <person name="Aimea M.C."/>
        </authorList>
    </citation>
    <scope>NUCLEOTIDE SEQUENCE [LARGE SCALE GENOMIC DNA]</scope>
    <source>
        <strain evidence="11 12">UBC 951</strain>
    </source>
</reference>
<evidence type="ECO:0000256" key="9">
    <source>
        <dbReference type="SAM" id="MobiDB-lite"/>
    </source>
</evidence>
<feature type="domain" description="Exoribonuclease phosphorolytic" evidence="10">
    <location>
        <begin position="57"/>
        <end position="186"/>
    </location>
</feature>
<dbReference type="HOGENOM" id="CLU_063514_1_2_1"/>
<dbReference type="SUPFAM" id="SSF54211">
    <property type="entry name" value="Ribosomal protein S5 domain 2-like"/>
    <property type="match status" value="1"/>
</dbReference>
<dbReference type="FunCoup" id="A0A066WLP9">
    <property type="interactions" value="115"/>
</dbReference>
<evidence type="ECO:0000256" key="6">
    <source>
        <dbReference type="ARBA" id="ARBA00022835"/>
    </source>
</evidence>
<keyword evidence="12" id="KW-1185">Reference proteome</keyword>
<dbReference type="InterPro" id="IPR001247">
    <property type="entry name" value="ExoRNase_PH_dom1"/>
</dbReference>
<dbReference type="GO" id="GO:0000177">
    <property type="term" value="C:cytoplasmic exosome (RNase complex)"/>
    <property type="evidence" value="ECO:0007669"/>
    <property type="project" value="TreeGrafter"/>
</dbReference>
<proteinExistence type="inferred from homology"/>
<dbReference type="GO" id="GO:0003723">
    <property type="term" value="F:RNA binding"/>
    <property type="evidence" value="ECO:0007669"/>
    <property type="project" value="UniProtKB-KW"/>
</dbReference>
<evidence type="ECO:0000256" key="5">
    <source>
        <dbReference type="ARBA" id="ARBA00022552"/>
    </source>
</evidence>
<dbReference type="Pfam" id="PF01138">
    <property type="entry name" value="RNase_PH"/>
    <property type="match status" value="1"/>
</dbReference>
<dbReference type="InterPro" id="IPR050080">
    <property type="entry name" value="RNase_PH"/>
</dbReference>
<dbReference type="PANTHER" id="PTHR11953">
    <property type="entry name" value="EXOSOME COMPLEX COMPONENT"/>
    <property type="match status" value="1"/>
</dbReference>
<dbReference type="OrthoDB" id="2504340at2759"/>
<dbReference type="OMA" id="LDIHIMV"/>
<keyword evidence="5" id="KW-0698">rRNA processing</keyword>
<sequence length="301" mass="32056">MSASQLWDKRRNNGPEESCPPVYAHEELHVDLEVKRLCAATKGKAVDRGDGRTAQALRPIFLQCGLIPQASGSAYIETGGMKIACAIYGPRQIRGRQYSGKAELNVDVRYSPFATEWRKRPGKDAESASLGHHIHEALLPSLRLDLLPKASIDVLVQILEADGPEESCIAAAVTVASTALAEAGIETYGLVAGVCGAFVTCSSYTKASTSSAAVAVLPSPSFSLLVDPTRLEVQTSSALGWLQLNAMPALGSVTSMRHAVRGGMDSDELDAAVQQLMEKAVEVHYVMAKTLSENFASAQQS</sequence>
<dbReference type="GO" id="GO:0071051">
    <property type="term" value="P:poly(A)-dependent snoRNA 3'-end processing"/>
    <property type="evidence" value="ECO:0007669"/>
    <property type="project" value="TreeGrafter"/>
</dbReference>
<gene>
    <name evidence="11" type="ORF">K437DRAFT_799</name>
</gene>
<dbReference type="InterPro" id="IPR020568">
    <property type="entry name" value="Ribosomal_Su5_D2-typ_SF"/>
</dbReference>
<protein>
    <submittedName>
        <fullName evidence="11">mRNA transport regulator 3</fullName>
    </submittedName>
</protein>
<evidence type="ECO:0000256" key="7">
    <source>
        <dbReference type="ARBA" id="ARBA00022884"/>
    </source>
</evidence>
<dbReference type="GO" id="GO:0000176">
    <property type="term" value="C:nuclear exosome (RNase complex)"/>
    <property type="evidence" value="ECO:0007669"/>
    <property type="project" value="TreeGrafter"/>
</dbReference>
<keyword evidence="4" id="KW-0963">Cytoplasm</keyword>
<evidence type="ECO:0000256" key="1">
    <source>
        <dbReference type="ARBA" id="ARBA00004123"/>
    </source>
</evidence>
<keyword evidence="7" id="KW-0694">RNA-binding</keyword>
<dbReference type="GO" id="GO:0034475">
    <property type="term" value="P:U4 snRNA 3'-end processing"/>
    <property type="evidence" value="ECO:0007669"/>
    <property type="project" value="TreeGrafter"/>
</dbReference>
<dbReference type="GO" id="GO:0005730">
    <property type="term" value="C:nucleolus"/>
    <property type="evidence" value="ECO:0007669"/>
    <property type="project" value="TreeGrafter"/>
</dbReference>
<dbReference type="InParanoid" id="A0A066WLP9"/>
<dbReference type="STRING" id="1037660.A0A066WLP9"/>
<dbReference type="EMBL" id="JMSN01000001">
    <property type="protein sequence ID" value="KDN53523.1"/>
    <property type="molecule type" value="Genomic_DNA"/>
</dbReference>
<comment type="subcellular location">
    <subcellularLocation>
        <location evidence="2">Cytoplasm</location>
    </subcellularLocation>
    <subcellularLocation>
        <location evidence="1">Nucleus</location>
    </subcellularLocation>
</comment>
<dbReference type="InterPro" id="IPR027408">
    <property type="entry name" value="PNPase/RNase_PH_dom_sf"/>
</dbReference>
<organism evidence="11 12">
    <name type="scientific">Tilletiaria anomala (strain ATCC 24038 / CBS 436.72 / UBC 951)</name>
    <dbReference type="NCBI Taxonomy" id="1037660"/>
    <lineage>
        <taxon>Eukaryota</taxon>
        <taxon>Fungi</taxon>
        <taxon>Dikarya</taxon>
        <taxon>Basidiomycota</taxon>
        <taxon>Ustilaginomycotina</taxon>
        <taxon>Exobasidiomycetes</taxon>
        <taxon>Georgefischeriales</taxon>
        <taxon>Tilletiariaceae</taxon>
        <taxon>Tilletiaria</taxon>
    </lineage>
</organism>
<accession>A0A066WLP9</accession>
<dbReference type="Gene3D" id="3.30.230.70">
    <property type="entry name" value="GHMP Kinase, N-terminal domain"/>
    <property type="match status" value="1"/>
</dbReference>